<dbReference type="Proteomes" id="UP001203665">
    <property type="component" value="Unassembled WGS sequence"/>
</dbReference>
<reference evidence="1" key="1">
    <citation type="submission" date="2022-06" db="EMBL/GenBank/DDBJ databases">
        <title>Alkalicoccobacillus porphyridii sp. nov., isolated from a marine red alga, Porphyridium purpureum and reclassification of Shouchella plakortidis and Shouchella gibsonii as Alkalicoccobacillus plakortidis comb. nov. and Alkalicoccobacillus gibsonii comb. nov.</title>
        <authorList>
            <person name="Kim K.H."/>
            <person name="Lee J.K."/>
            <person name="Han D.M."/>
            <person name="Baek J.H."/>
            <person name="Jeon C.O."/>
        </authorList>
    </citation>
    <scope>NUCLEOTIDE SEQUENCE</scope>
    <source>
        <strain evidence="1">DSM 19153</strain>
    </source>
</reference>
<evidence type="ECO:0000313" key="1">
    <source>
        <dbReference type="EMBL" id="MCM2676632.1"/>
    </source>
</evidence>
<dbReference type="InterPro" id="IPR007344">
    <property type="entry name" value="GrpB/CoaE"/>
</dbReference>
<dbReference type="RefSeq" id="WP_251609473.1">
    <property type="nucleotide sequence ID" value="NZ_JAMQJY010000002.1"/>
</dbReference>
<organism evidence="1 2">
    <name type="scientific">Alkalicoccobacillus plakortidis</name>
    <dbReference type="NCBI Taxonomy" id="444060"/>
    <lineage>
        <taxon>Bacteria</taxon>
        <taxon>Bacillati</taxon>
        <taxon>Bacillota</taxon>
        <taxon>Bacilli</taxon>
        <taxon>Bacillales</taxon>
        <taxon>Bacillaceae</taxon>
        <taxon>Alkalicoccobacillus</taxon>
    </lineage>
</organism>
<accession>A0ABT0XN20</accession>
<keyword evidence="2" id="KW-1185">Reference proteome</keyword>
<name>A0ABT0XN20_9BACI</name>
<dbReference type="Pfam" id="PF04229">
    <property type="entry name" value="GrpB"/>
    <property type="match status" value="1"/>
</dbReference>
<protein>
    <submittedName>
        <fullName evidence="1">GrpB family protein</fullName>
    </submittedName>
</protein>
<evidence type="ECO:0000313" key="2">
    <source>
        <dbReference type="Proteomes" id="UP001203665"/>
    </source>
</evidence>
<comment type="caution">
    <text evidence="1">The sequence shown here is derived from an EMBL/GenBank/DDBJ whole genome shotgun (WGS) entry which is preliminary data.</text>
</comment>
<dbReference type="InterPro" id="IPR043519">
    <property type="entry name" value="NT_sf"/>
</dbReference>
<dbReference type="SUPFAM" id="SSF81301">
    <property type="entry name" value="Nucleotidyltransferase"/>
    <property type="match status" value="1"/>
</dbReference>
<sequence>MNQEIFYLKKVDQTILKRMLTKYTVQIQEAVPAADIYHVGSTAIDHAITKGDIDLQVRVKQEHFQSAKRALLNLYQLNTGSSQTSFFQLLNVRMSLI</sequence>
<proteinExistence type="predicted"/>
<dbReference type="Gene3D" id="3.30.460.10">
    <property type="entry name" value="Beta Polymerase, domain 2"/>
    <property type="match status" value="1"/>
</dbReference>
<gene>
    <name evidence="1" type="ORF">NDM98_14915</name>
</gene>
<dbReference type="EMBL" id="JAMQJY010000002">
    <property type="protein sequence ID" value="MCM2676632.1"/>
    <property type="molecule type" value="Genomic_DNA"/>
</dbReference>